<evidence type="ECO:0000313" key="11">
    <source>
        <dbReference type="Proteomes" id="UP001559025"/>
    </source>
</evidence>
<dbReference type="PANTHER" id="PTHR30614:SF41">
    <property type="entry name" value="INNER MEMBRANE AMINO-ACID ABC TRANSPORTER PERMEASE PROTEIN YHDY"/>
    <property type="match status" value="1"/>
</dbReference>
<evidence type="ECO:0000256" key="3">
    <source>
        <dbReference type="ARBA" id="ARBA00022448"/>
    </source>
</evidence>
<proteinExistence type="inferred from homology"/>
<keyword evidence="4" id="KW-1003">Cell membrane</keyword>
<evidence type="ECO:0000259" key="9">
    <source>
        <dbReference type="PROSITE" id="PS50928"/>
    </source>
</evidence>
<evidence type="ECO:0000256" key="7">
    <source>
        <dbReference type="ARBA" id="ARBA00023136"/>
    </source>
</evidence>
<dbReference type="Proteomes" id="UP001559025">
    <property type="component" value="Unassembled WGS sequence"/>
</dbReference>
<keyword evidence="5 8" id="KW-0812">Transmembrane</keyword>
<dbReference type="NCBIfam" id="TIGR01726">
    <property type="entry name" value="HEQRo_perm_3TM"/>
    <property type="match status" value="1"/>
</dbReference>
<keyword evidence="11" id="KW-1185">Reference proteome</keyword>
<accession>A0ABV3X0V1</accession>
<dbReference type="RefSeq" id="WP_368804789.1">
    <property type="nucleotide sequence ID" value="NZ_JAZHFV010000008.1"/>
</dbReference>
<feature type="domain" description="ABC transmembrane type-1" evidence="9">
    <location>
        <begin position="160"/>
        <end position="350"/>
    </location>
</feature>
<evidence type="ECO:0000256" key="4">
    <source>
        <dbReference type="ARBA" id="ARBA00022475"/>
    </source>
</evidence>
<evidence type="ECO:0000256" key="8">
    <source>
        <dbReference type="RuleBase" id="RU363032"/>
    </source>
</evidence>
<evidence type="ECO:0000256" key="6">
    <source>
        <dbReference type="ARBA" id="ARBA00022989"/>
    </source>
</evidence>
<dbReference type="Gene3D" id="1.10.3720.10">
    <property type="entry name" value="MetI-like"/>
    <property type="match status" value="1"/>
</dbReference>
<comment type="caution">
    <text evidence="10">The sequence shown here is derived from an EMBL/GenBank/DDBJ whole genome shotgun (WGS) entry which is preliminary data.</text>
</comment>
<evidence type="ECO:0000256" key="2">
    <source>
        <dbReference type="ARBA" id="ARBA00010072"/>
    </source>
</evidence>
<reference evidence="10 11" key="1">
    <citation type="submission" date="2024-01" db="EMBL/GenBank/DDBJ databases">
        <title>New evidence supports the origin of RcGTA from prophage.</title>
        <authorList>
            <person name="Xu Y."/>
            <person name="Liu B."/>
            <person name="Chen F."/>
        </authorList>
    </citation>
    <scope>NUCLEOTIDE SEQUENCE [LARGE SCALE GENOMIC DNA]</scope>
    <source>
        <strain evidence="10 11">CBW1107-2</strain>
    </source>
</reference>
<evidence type="ECO:0000256" key="1">
    <source>
        <dbReference type="ARBA" id="ARBA00004429"/>
    </source>
</evidence>
<dbReference type="PROSITE" id="PS50928">
    <property type="entry name" value="ABC_TM1"/>
    <property type="match status" value="1"/>
</dbReference>
<name>A0ABV3X0V1_9HYPH</name>
<dbReference type="InterPro" id="IPR035906">
    <property type="entry name" value="MetI-like_sf"/>
</dbReference>
<keyword evidence="6 8" id="KW-1133">Transmembrane helix</keyword>
<dbReference type="InterPro" id="IPR000515">
    <property type="entry name" value="MetI-like"/>
</dbReference>
<comment type="subcellular location">
    <subcellularLocation>
        <location evidence="1">Cell inner membrane</location>
        <topology evidence="1">Multi-pass membrane protein</topology>
    </subcellularLocation>
    <subcellularLocation>
        <location evidence="8">Cell membrane</location>
        <topology evidence="8">Multi-pass membrane protein</topology>
    </subcellularLocation>
</comment>
<comment type="similarity">
    <text evidence="2">Belongs to the binding-protein-dependent transport system permease family. HisMQ subfamily.</text>
</comment>
<feature type="transmembrane region" description="Helical" evidence="8">
    <location>
        <begin position="205"/>
        <end position="223"/>
    </location>
</feature>
<protein>
    <submittedName>
        <fullName evidence="10">Amino acid ABC transporter permease</fullName>
    </submittedName>
</protein>
<gene>
    <name evidence="10" type="ORF">V1479_22195</name>
</gene>
<feature type="transmembrane region" description="Helical" evidence="8">
    <location>
        <begin position="336"/>
        <end position="353"/>
    </location>
</feature>
<dbReference type="EMBL" id="JAZHFV010000008">
    <property type="protein sequence ID" value="MEX4010033.1"/>
    <property type="molecule type" value="Genomic_DNA"/>
</dbReference>
<organism evidence="10 11">
    <name type="scientific">Neoaquamicrobium sediminum</name>
    <dbReference type="NCBI Taxonomy" id="1849104"/>
    <lineage>
        <taxon>Bacteria</taxon>
        <taxon>Pseudomonadati</taxon>
        <taxon>Pseudomonadota</taxon>
        <taxon>Alphaproteobacteria</taxon>
        <taxon>Hyphomicrobiales</taxon>
        <taxon>Phyllobacteriaceae</taxon>
        <taxon>Neoaquamicrobium</taxon>
    </lineage>
</organism>
<feature type="transmembrane region" description="Helical" evidence="8">
    <location>
        <begin position="99"/>
        <end position="119"/>
    </location>
</feature>
<feature type="transmembrane region" description="Helical" evidence="8">
    <location>
        <begin position="36"/>
        <end position="58"/>
    </location>
</feature>
<sequence length="371" mass="40345">MTIDAVALHRSRPPGGPKPNLAWSAFKTLRDRPFSMAVWAIFLLALAMLVPALLQWAIFDATWSAENRQGCDPDGACWAFVISRLPQFAFGFFPSQERWRAAVALLAPIIALGLALGPAFRWRTPIVVFVLATYPVFSTLILHGELLGLTLVPTTQWGGMTMTVYVGTVAFVSAFPIGFLLALARMSRLPALYVLATVFIEVWRGLPLIAVLFIAVVMVPLILPPGTEFPRLALALIGISLYTSSYLAEVFRGGLQSIGKGQGEAAAALGFTFWNAQAYILIPQAIRAVLPGILNTVVALFKDTTYVLVVGLFDFLNIVTAAIADPQWLGLATEGYVFVGLVYWSFCFFLTRVGDSLERRLGEGQSRAAGV</sequence>
<dbReference type="CDD" id="cd06261">
    <property type="entry name" value="TM_PBP2"/>
    <property type="match status" value="1"/>
</dbReference>
<dbReference type="InterPro" id="IPR010065">
    <property type="entry name" value="AA_ABC_transptr_permease_3TM"/>
</dbReference>
<evidence type="ECO:0000313" key="10">
    <source>
        <dbReference type="EMBL" id="MEX4010033.1"/>
    </source>
</evidence>
<feature type="transmembrane region" description="Helical" evidence="8">
    <location>
        <begin position="164"/>
        <end position="184"/>
    </location>
</feature>
<feature type="transmembrane region" description="Helical" evidence="8">
    <location>
        <begin position="126"/>
        <end position="144"/>
    </location>
</feature>
<keyword evidence="7 8" id="KW-0472">Membrane</keyword>
<dbReference type="InterPro" id="IPR043429">
    <property type="entry name" value="ArtM/GltK/GlnP/TcyL/YhdX-like"/>
</dbReference>
<feature type="transmembrane region" description="Helical" evidence="8">
    <location>
        <begin position="305"/>
        <end position="324"/>
    </location>
</feature>
<dbReference type="PANTHER" id="PTHR30614">
    <property type="entry name" value="MEMBRANE COMPONENT OF AMINO ACID ABC TRANSPORTER"/>
    <property type="match status" value="1"/>
</dbReference>
<evidence type="ECO:0000256" key="5">
    <source>
        <dbReference type="ARBA" id="ARBA00022692"/>
    </source>
</evidence>
<dbReference type="Pfam" id="PF00528">
    <property type="entry name" value="BPD_transp_1"/>
    <property type="match status" value="1"/>
</dbReference>
<dbReference type="SUPFAM" id="SSF161098">
    <property type="entry name" value="MetI-like"/>
    <property type="match status" value="1"/>
</dbReference>
<keyword evidence="3 8" id="KW-0813">Transport</keyword>